<dbReference type="Gene3D" id="2.170.30.10">
    <property type="entry name" value="Parvovirus coat protein VP1/VP2"/>
    <property type="match status" value="1"/>
</dbReference>
<dbReference type="Proteomes" id="UP000680287">
    <property type="component" value="Segment"/>
</dbReference>
<dbReference type="Pfam" id="PF00740">
    <property type="entry name" value="VP1_2"/>
    <property type="match status" value="1"/>
</dbReference>
<comment type="catalytic activity">
    <reaction evidence="1">
        <text>a 1,2-diacyl-sn-glycero-3-phosphocholine + H2O = a 1-acyl-sn-glycero-3-phosphocholine + a fatty acid + H(+)</text>
        <dbReference type="Rhea" id="RHEA:15801"/>
        <dbReference type="ChEBI" id="CHEBI:15377"/>
        <dbReference type="ChEBI" id="CHEBI:15378"/>
        <dbReference type="ChEBI" id="CHEBI:28868"/>
        <dbReference type="ChEBI" id="CHEBI:57643"/>
        <dbReference type="ChEBI" id="CHEBI:58168"/>
        <dbReference type="EC" id="3.1.1.4"/>
    </reaction>
</comment>
<keyword evidence="13" id="KW-0442">Lipid degradation</keyword>
<evidence type="ECO:0000313" key="21">
    <source>
        <dbReference type="Proteomes" id="UP000680287"/>
    </source>
</evidence>
<dbReference type="Pfam" id="PF08398">
    <property type="entry name" value="Phospholip_A2_4"/>
    <property type="match status" value="1"/>
</dbReference>
<evidence type="ECO:0000256" key="13">
    <source>
        <dbReference type="ARBA" id="ARBA00022963"/>
    </source>
</evidence>
<evidence type="ECO:0000259" key="19">
    <source>
        <dbReference type="Pfam" id="PF08398"/>
    </source>
</evidence>
<evidence type="ECO:0000256" key="2">
    <source>
        <dbReference type="ARBA" id="ARBA00004147"/>
    </source>
</evidence>
<comment type="similarity">
    <text evidence="5">Belongs to the parvoviridae capsid protein family.</text>
</comment>
<feature type="compositionally biased region" description="Polar residues" evidence="17">
    <location>
        <begin position="447"/>
        <end position="456"/>
    </location>
</feature>
<comment type="subcellular location">
    <subcellularLocation>
        <location evidence="3">Host cytoplasm</location>
    </subcellularLocation>
    <subcellularLocation>
        <location evidence="2">Host nucleus</location>
    </subcellularLocation>
    <subcellularLocation>
        <location evidence="4">Virion</location>
    </subcellularLocation>
</comment>
<evidence type="ECO:0000256" key="8">
    <source>
        <dbReference type="ARBA" id="ARBA00022431"/>
    </source>
</evidence>
<feature type="domain" description="Phospholipase A2-like" evidence="19">
    <location>
        <begin position="12"/>
        <end position="90"/>
    </location>
</feature>
<dbReference type="GO" id="GO:0039615">
    <property type="term" value="C:T=1 icosahedral viral capsid"/>
    <property type="evidence" value="ECO:0007669"/>
    <property type="project" value="UniProtKB-KW"/>
</dbReference>
<evidence type="ECO:0000256" key="1">
    <source>
        <dbReference type="ARBA" id="ARBA00001604"/>
    </source>
</evidence>
<dbReference type="GO" id="GO:0004623">
    <property type="term" value="F:phospholipase A2 activity"/>
    <property type="evidence" value="ECO:0007669"/>
    <property type="project" value="UniProtKB-EC"/>
</dbReference>
<keyword evidence="15" id="KW-1035">Host cytoplasm</keyword>
<dbReference type="GeneID" id="80536088"/>
<keyword evidence="10" id="KW-1048">Host nucleus</keyword>
<accession>A0A5J6BCZ8</accession>
<evidence type="ECO:0000256" key="10">
    <source>
        <dbReference type="ARBA" id="ARBA00022562"/>
    </source>
</evidence>
<dbReference type="InterPro" id="IPR016184">
    <property type="entry name" value="Capsid/spike_ssDNA_virus"/>
</dbReference>
<sequence length="464" mass="51816">MPPVRQRGQFRGVLFPGYNYLGPFNPLDNGEPVNKADKAAKKHDLAYNQYLNKGLNPYFRFNKADQELIDDLSQDSSLGGRFARGVFSLKKAIAPTIKEPELAPPKSDKAKLERKLYFARGNKRQKVGHPKQTTTPSNDDNPNMEADQPMEEGAGDEPQPAAGGARAGPSGGPANASPGGVGISTGQWIGGAIFGSNTIVTRNTRQWWCPIRDDHLYKRYANGVDSTGTHVAYGYKTPWNYFNFNQYSSHFNPNEWQHLLNHAARFRPVKMTVKVYNIQIKQIVDQDVGSTLYQNDLTAGLHIFCDGSHQFPYTQNPWDQHCMPELPTQTWELPQYAYLTVPYESVDDNGTNAAEALMLRQEPLYMLESADHSIVRTGESVEFNFDFRCGWVDNTRTSQQPASMAVNPLVNSRLGETIRNNNNDGITQIPGNKKWSGWLPGPGINGQHATVGNRSASTKRQRQV</sequence>
<keyword evidence="21" id="KW-1185">Reference proteome</keyword>
<evidence type="ECO:0000256" key="17">
    <source>
        <dbReference type="SAM" id="MobiDB-lite"/>
    </source>
</evidence>
<reference evidence="20 21" key="1">
    <citation type="journal article" date="2019" name="Viruses">
        <title>Metagenomic Next-Generation Sequencing Reveal Presence of a Novel Ungulate Bocaparvovirus in Alpacas.</title>
        <authorList>
            <person name="Kumar D."/>
            <person name="Chaudhary S."/>
            <person name="Lu N."/>
            <person name="Duff M."/>
            <person name="Heffel M."/>
            <person name="McKinney C.A."/>
            <person name="Bedenice D."/>
            <person name="Marthaler D."/>
        </authorList>
    </citation>
    <scope>NUCLEOTIDE SEQUENCE [LARGE SCALE GENOMIC DNA]</scope>
    <source>
        <strain evidence="20 21">Massachusetts 2018</strain>
    </source>
</reference>
<feature type="region of interest" description="Disordered" evidence="17">
    <location>
        <begin position="119"/>
        <end position="182"/>
    </location>
</feature>
<feature type="domain" description="Coat protein VP1/VP2 Parvovirus" evidence="18">
    <location>
        <begin position="175"/>
        <end position="421"/>
    </location>
</feature>
<dbReference type="GO" id="GO:0016042">
    <property type="term" value="P:lipid catabolic process"/>
    <property type="evidence" value="ECO:0007669"/>
    <property type="project" value="UniProtKB-KW"/>
</dbReference>
<keyword evidence="11" id="KW-0378">Hydrolase</keyword>
<evidence type="ECO:0000256" key="3">
    <source>
        <dbReference type="ARBA" id="ARBA00004192"/>
    </source>
</evidence>
<evidence type="ECO:0000256" key="5">
    <source>
        <dbReference type="ARBA" id="ARBA00005398"/>
    </source>
</evidence>
<evidence type="ECO:0000256" key="16">
    <source>
        <dbReference type="ARBA" id="ARBA00045359"/>
    </source>
</evidence>
<dbReference type="GO" id="GO:0030430">
    <property type="term" value="C:host cell cytoplasm"/>
    <property type="evidence" value="ECO:0007669"/>
    <property type="project" value="UniProtKB-SubCell"/>
</dbReference>
<evidence type="ECO:0000313" key="20">
    <source>
        <dbReference type="EMBL" id="QDQ17567.1"/>
    </source>
</evidence>
<evidence type="ECO:0000256" key="4">
    <source>
        <dbReference type="ARBA" id="ARBA00004328"/>
    </source>
</evidence>
<evidence type="ECO:0000256" key="12">
    <source>
        <dbReference type="ARBA" id="ARBA00022844"/>
    </source>
</evidence>
<evidence type="ECO:0000256" key="11">
    <source>
        <dbReference type="ARBA" id="ARBA00022801"/>
    </source>
</evidence>
<evidence type="ECO:0000256" key="7">
    <source>
        <dbReference type="ARBA" id="ARBA00022267"/>
    </source>
</evidence>
<keyword evidence="14" id="KW-0443">Lipid metabolism</keyword>
<comment type="function">
    <text evidence="16">Capsid proteins self-assembles to form an icosahedral capsid with a T=1 symmetry, about 26 nm in diameter, and consisting of 60 copies of three size variants of the capsid proteins, VP1, and VP3, which differ by the presence of an N-terminal extension in the minor protein VP1. The capsid has a channel at the 5-fold axis and there are densities extending the 5-fold axis into the interior of the capsid. The capsid encapsulates the genomic ssDNA. Binding to the host receptors also induces capsid rearrangements leading to surface exposure of VP1 N-terminus, specifically its phospholipase A2-like region. The additional N-terminal region of isoform Minor capsid protein VP1, called VP1u, may serve as a lipolytic enzyme to breach the endosomal membrane during entry into host cell and might contribute to virus transport to the nucleus.</text>
</comment>
<dbReference type="EMBL" id="MK014742">
    <property type="protein sequence ID" value="QDQ17567.1"/>
    <property type="molecule type" value="Genomic_DNA"/>
</dbReference>
<evidence type="ECO:0000256" key="9">
    <source>
        <dbReference type="ARBA" id="ARBA00022561"/>
    </source>
</evidence>
<name>A0A5J6BCZ8_9VIRU</name>
<evidence type="ECO:0000256" key="6">
    <source>
        <dbReference type="ARBA" id="ARBA00013278"/>
    </source>
</evidence>
<gene>
    <name evidence="20" type="primary">VP1</name>
</gene>
<dbReference type="GO" id="GO:0042025">
    <property type="term" value="C:host cell nucleus"/>
    <property type="evidence" value="ECO:0007669"/>
    <property type="project" value="UniProtKB-SubCell"/>
</dbReference>
<proteinExistence type="inferred from homology"/>
<dbReference type="SUPFAM" id="SSF88645">
    <property type="entry name" value="ssDNA viruses"/>
    <property type="match status" value="1"/>
</dbReference>
<dbReference type="GO" id="GO:0005198">
    <property type="term" value="F:structural molecule activity"/>
    <property type="evidence" value="ECO:0007669"/>
    <property type="project" value="InterPro"/>
</dbReference>
<feature type="region of interest" description="Disordered" evidence="17">
    <location>
        <begin position="441"/>
        <end position="464"/>
    </location>
</feature>
<keyword evidence="12" id="KW-0946">Virion</keyword>
<evidence type="ECO:0000256" key="15">
    <source>
        <dbReference type="ARBA" id="ARBA00023200"/>
    </source>
</evidence>
<evidence type="ECO:0000259" key="18">
    <source>
        <dbReference type="Pfam" id="PF00740"/>
    </source>
</evidence>
<organism evidence="20 21">
    <name type="scientific">Vicugna pacos bocaparvovirus</name>
    <dbReference type="NCBI Taxonomy" id="2597326"/>
    <lineage>
        <taxon>Viruses</taxon>
        <taxon>Monodnaviria</taxon>
        <taxon>Shotokuvirae</taxon>
        <taxon>Cossaviricota</taxon>
        <taxon>Quintoviricetes</taxon>
        <taxon>Piccovirales</taxon>
        <taxon>Parvoviridae</taxon>
        <taxon>Parvovirinae</taxon>
        <taxon>Bocaparvovirus</taxon>
        <taxon>Bocaparvovirus ungulate9</taxon>
    </lineage>
</organism>
<dbReference type="RefSeq" id="YP_010798048.1">
    <property type="nucleotide sequence ID" value="NC_076293.1"/>
</dbReference>
<dbReference type="InterPro" id="IPR036952">
    <property type="entry name" value="VP1/VP2"/>
</dbReference>
<dbReference type="InterPro" id="IPR013607">
    <property type="entry name" value="Phospholipase_A2-like"/>
</dbReference>
<evidence type="ECO:0000256" key="14">
    <source>
        <dbReference type="ARBA" id="ARBA00023098"/>
    </source>
</evidence>
<protein>
    <recommendedName>
        <fullName evidence="7">Minor capsid protein VP1</fullName>
        <ecNumber evidence="6">3.1.1.4</ecNumber>
    </recommendedName>
</protein>
<dbReference type="InterPro" id="IPR001403">
    <property type="entry name" value="Parvovirus_coat"/>
</dbReference>
<dbReference type="KEGG" id="vg:80536088"/>
<keyword evidence="8" id="KW-1140">T=1 icosahedral capsid protein</keyword>
<feature type="compositionally biased region" description="Polar residues" evidence="17">
    <location>
        <begin position="131"/>
        <end position="141"/>
    </location>
</feature>
<keyword evidence="9" id="KW-0167">Capsid protein</keyword>
<dbReference type="EC" id="3.1.1.4" evidence="6"/>